<dbReference type="OrthoDB" id="289913at2759"/>
<dbReference type="Gene3D" id="2.130.10.10">
    <property type="entry name" value="YVTN repeat-like/Quinoprotein amine dehydrogenase"/>
    <property type="match status" value="1"/>
</dbReference>
<reference evidence="3 4" key="1">
    <citation type="journal article" date="2009" name="Genome Res.">
        <title>Comparative genomics of protoploid Saccharomycetaceae.</title>
        <authorList>
            <consortium name="The Genolevures Consortium"/>
            <person name="Souciet J.-L."/>
            <person name="Dujon B."/>
            <person name="Gaillardin C."/>
            <person name="Johnston M."/>
            <person name="Baret P.V."/>
            <person name="Cliften P."/>
            <person name="Sherman D.J."/>
            <person name="Weissenbach J."/>
            <person name="Westhof E."/>
            <person name="Wincker P."/>
            <person name="Jubin C."/>
            <person name="Poulain J."/>
            <person name="Barbe V."/>
            <person name="Segurens B."/>
            <person name="Artiguenave F."/>
            <person name="Anthouard V."/>
            <person name="Vacherie B."/>
            <person name="Val M.-E."/>
            <person name="Fulton R.S."/>
            <person name="Minx P."/>
            <person name="Wilson R."/>
            <person name="Durrens P."/>
            <person name="Jean G."/>
            <person name="Marck C."/>
            <person name="Martin T."/>
            <person name="Nikolski M."/>
            <person name="Rolland T."/>
            <person name="Seret M.-L."/>
            <person name="Casaregola S."/>
            <person name="Despons L."/>
            <person name="Fairhead C."/>
            <person name="Fischer G."/>
            <person name="Lafontaine I."/>
            <person name="Leh V."/>
            <person name="Lemaire M."/>
            <person name="de Montigny J."/>
            <person name="Neuveglise C."/>
            <person name="Thierry A."/>
            <person name="Blanc-Lenfle I."/>
            <person name="Bleykasten C."/>
            <person name="Diffels J."/>
            <person name="Fritsch E."/>
            <person name="Frangeul L."/>
            <person name="Goeffon A."/>
            <person name="Jauniaux N."/>
            <person name="Kachouri-Lafond R."/>
            <person name="Payen C."/>
            <person name="Potier S."/>
            <person name="Pribylova L."/>
            <person name="Ozanne C."/>
            <person name="Richard G.-F."/>
            <person name="Sacerdot C."/>
            <person name="Straub M.-L."/>
            <person name="Talla E."/>
        </authorList>
    </citation>
    <scope>NUCLEOTIDE SEQUENCE [LARGE SCALE GENOMIC DNA]</scope>
    <source>
        <strain evidence="4">ATCC 56472 / CBS 6340 / NRRL Y-8284</strain>
    </source>
</reference>
<dbReference type="GeneID" id="8292001"/>
<dbReference type="EMBL" id="CU928169">
    <property type="protein sequence ID" value="CAR23403.1"/>
    <property type="molecule type" value="Genomic_DNA"/>
</dbReference>
<evidence type="ECO:0000313" key="4">
    <source>
        <dbReference type="Proteomes" id="UP000002036"/>
    </source>
</evidence>
<name>C5DHZ2_LACTC</name>
<dbReference type="InParanoid" id="C5DHZ2"/>
<dbReference type="HOGENOM" id="CLU_000917_0_1_1"/>
<dbReference type="AlphaFoldDB" id="C5DHZ2"/>
<evidence type="ECO:0000313" key="3">
    <source>
        <dbReference type="EMBL" id="CAR23403.1"/>
    </source>
</evidence>
<protein>
    <submittedName>
        <fullName evidence="3">KLTH0E08360p</fullName>
    </submittedName>
</protein>
<sequence length="1242" mass="140906">MDVKPRKDCSFLETRAQGLVNRDGLSYEPNENDLLNAFNLFEDFNKYNITPVLWSPLEKIYPLLTPFGCPTVVYPALSYVAIGTSRGNVAIFSHKQFLQVVLAPGDDCPVSKITRICASVDGTHIAAGLQSGDVVIWNLNGKSRSDGTNRSPRELHPILHIPDHRPHEVTGLGFMSERHTAIIVSDNSGSISCHSAFRNHIWQLAYNTTDILTLRLKPNEAFATATYPGSFELAFSDIQPMALLSHTHISLISQTNSEVCFHEETPIGSYRHAQTTWSACGTKLCYIKGKTLGLMRFKRCLPSSKLETDLHAEWHGQEMLKNVEWLTEDSIAVLTESKKFIMFSSRQDLSVFETVDFQPINVLNPSETGFACFEKQVFVLSSYCPQIGSFLSWSDIVLRFVQKQAFLSALKSVAYFLVTENLPTDVLGLQKSLALRRKQLAQPLRNLSIASVRHFLVHNDQDVKPGAFIDLIMTILATFALVFEDEKESSVFIEQVLELVAKPFQPRFLEVILKLVLREEIRILTPSVSRELLKYSSKQKSANTVADLVLKLDTSSLDINLAVKVCQKLGLASEIIYLWISSSRDCISPLVDLLLKLSNQTDKCQLIPSDTVVPDQLLFNYVSFIMTGREFPIGVQIFPPSLAFDLKLQMCFLLFNGAIVDWPPNSGTKLYTMEKHVNEPVFPYMDLLLKKNCCRCLAMLHEILEDSFFDDDSIPHIFPQNENEFRLRVSRQFVIDLLLDKIKESSLLDERVSIAIFITRNLPKYPQFIRLSNHVLLDLVLILCSEYSSSLFEDAQRSLESLFAIYDSIEVRKFIPSLKKKRFHRPLFLIYKHQGAFAHMLELCANSDQADVCANSLLDILKFGLENSLHDKAKKQSLYGAIKANFKTIIEQDVSTVIEVFDEYDTDLHNNILDVHDQQIQYSYLRKYFQFASALQSLNFELFCQYVVLLCDLNYSDELCRVLTEASLSSVQCQKAYEILQEHANMQGSVVIQRRMNDFEGVIESIVRFLGRKSINKACGRIDDQFSAYGDFAIETCLMAGREESKVCWTKFLIFLLTHYGSLNRGQSEAYALMIQRVLESLSKLTAFDTDRDTKRLIGSVLTETLESQEVILSKVQELAPLFESVLNSFEVEEHILHKILQILNRSSSSVINQYDEILQNGWSIKYNDCEICGKKIWGVGISSTVFTEWEVGAVHADKSMSNPEKQGSQAFVVFSCHHGFHTRCLENLGQHFGAYKCLLCP</sequence>
<dbReference type="FunCoup" id="C5DHZ2">
    <property type="interactions" value="108"/>
</dbReference>
<dbReference type="GO" id="GO:0005770">
    <property type="term" value="C:late endosome"/>
    <property type="evidence" value="ECO:0007669"/>
    <property type="project" value="TreeGrafter"/>
</dbReference>
<dbReference type="Pfam" id="PF23413">
    <property type="entry name" value="zf_RING_Vps8_fungal"/>
    <property type="match status" value="1"/>
</dbReference>
<dbReference type="KEGG" id="lth:KLTH0E08360g"/>
<dbReference type="SUPFAM" id="SSF50978">
    <property type="entry name" value="WD40 repeat-like"/>
    <property type="match status" value="1"/>
</dbReference>
<dbReference type="GO" id="GO:0034058">
    <property type="term" value="P:endosomal vesicle fusion"/>
    <property type="evidence" value="ECO:0007669"/>
    <property type="project" value="TreeGrafter"/>
</dbReference>
<dbReference type="PANTHER" id="PTHR12616:SF8">
    <property type="entry name" value="VACUOLAR PROTEIN SORTING-ASSOCIATED PROTEIN 8 HOMOLOG"/>
    <property type="match status" value="1"/>
</dbReference>
<dbReference type="eggNOG" id="KOG2079">
    <property type="taxonomic scope" value="Eukaryota"/>
</dbReference>
<dbReference type="InterPro" id="IPR036322">
    <property type="entry name" value="WD40_repeat_dom_sf"/>
</dbReference>
<comment type="similarity">
    <text evidence="1">Belongs to the VPS8 family.</text>
</comment>
<dbReference type="Pfam" id="PF12816">
    <property type="entry name" value="TPR_Vps8"/>
    <property type="match status" value="1"/>
</dbReference>
<dbReference type="PANTHER" id="PTHR12616">
    <property type="entry name" value="VACUOLAR PROTEIN SORTING VPS41"/>
    <property type="match status" value="1"/>
</dbReference>
<dbReference type="InterPro" id="IPR045111">
    <property type="entry name" value="Vps41/Vps8"/>
</dbReference>
<evidence type="ECO:0000256" key="1">
    <source>
        <dbReference type="ARBA" id="ARBA00009422"/>
    </source>
</evidence>
<dbReference type="Pfam" id="PF23410">
    <property type="entry name" value="Beta-prop_VPS8"/>
    <property type="match status" value="1"/>
</dbReference>
<dbReference type="GO" id="GO:0030897">
    <property type="term" value="C:HOPS complex"/>
    <property type="evidence" value="ECO:0007669"/>
    <property type="project" value="TreeGrafter"/>
</dbReference>
<keyword evidence="4" id="KW-1185">Reference proteome</keyword>
<dbReference type="InterPro" id="IPR015943">
    <property type="entry name" value="WD40/YVTN_repeat-like_dom_sf"/>
</dbReference>
<organism evidence="3 4">
    <name type="scientific">Lachancea thermotolerans (strain ATCC 56472 / CBS 6340 / NRRL Y-8284)</name>
    <name type="common">Yeast</name>
    <name type="synonym">Kluyveromyces thermotolerans</name>
    <dbReference type="NCBI Taxonomy" id="559295"/>
    <lineage>
        <taxon>Eukaryota</taxon>
        <taxon>Fungi</taxon>
        <taxon>Dikarya</taxon>
        <taxon>Ascomycota</taxon>
        <taxon>Saccharomycotina</taxon>
        <taxon>Saccharomycetes</taxon>
        <taxon>Saccharomycetales</taxon>
        <taxon>Saccharomycetaceae</taxon>
        <taxon>Lachancea</taxon>
    </lineage>
</organism>
<accession>C5DHZ2</accession>
<proteinExistence type="inferred from homology"/>
<dbReference type="OMA" id="TEWQPHD"/>
<evidence type="ECO:0000259" key="2">
    <source>
        <dbReference type="Pfam" id="PF12816"/>
    </source>
</evidence>
<dbReference type="Proteomes" id="UP000002036">
    <property type="component" value="Chromosome E"/>
</dbReference>
<dbReference type="GO" id="GO:0006623">
    <property type="term" value="P:protein targeting to vacuole"/>
    <property type="evidence" value="ECO:0007669"/>
    <property type="project" value="InterPro"/>
</dbReference>
<gene>
    <name evidence="3" type="ordered locus">KLTH0E08360g</name>
</gene>
<feature type="domain" description="Vacuolar protein sorting-associated protein 8 central" evidence="2">
    <location>
        <begin position="508"/>
        <end position="702"/>
    </location>
</feature>
<dbReference type="RefSeq" id="XP_002553840.1">
    <property type="nucleotide sequence ID" value="XM_002553794.1"/>
</dbReference>
<dbReference type="STRING" id="559295.C5DHZ2"/>
<dbReference type="InterPro" id="IPR025941">
    <property type="entry name" value="Vps8_central_dom"/>
</dbReference>